<evidence type="ECO:0000313" key="1">
    <source>
        <dbReference type="Proteomes" id="UP000095286"/>
    </source>
</evidence>
<accession>A0AC35UDJ3</accession>
<reference evidence="2" key="1">
    <citation type="submission" date="2016-11" db="UniProtKB">
        <authorList>
            <consortium name="WormBaseParasite"/>
        </authorList>
    </citation>
    <scope>IDENTIFICATION</scope>
    <source>
        <strain evidence="2">KR3021</strain>
    </source>
</reference>
<organism evidence="1 2">
    <name type="scientific">Rhabditophanes sp. KR3021</name>
    <dbReference type="NCBI Taxonomy" id="114890"/>
    <lineage>
        <taxon>Eukaryota</taxon>
        <taxon>Metazoa</taxon>
        <taxon>Ecdysozoa</taxon>
        <taxon>Nematoda</taxon>
        <taxon>Chromadorea</taxon>
        <taxon>Rhabditida</taxon>
        <taxon>Tylenchina</taxon>
        <taxon>Panagrolaimomorpha</taxon>
        <taxon>Strongyloidoidea</taxon>
        <taxon>Alloionematidae</taxon>
        <taxon>Rhabditophanes</taxon>
    </lineage>
</organism>
<dbReference type="Proteomes" id="UP000095286">
    <property type="component" value="Unplaced"/>
</dbReference>
<name>A0AC35UDJ3_9BILA</name>
<proteinExistence type="predicted"/>
<dbReference type="WBParaSite" id="RSKR_0000980650.1">
    <property type="protein sequence ID" value="RSKR_0000980650.1"/>
    <property type="gene ID" value="RSKR_0000980650"/>
</dbReference>
<protein>
    <submittedName>
        <fullName evidence="2">Serpentine receptor class gamma</fullName>
    </submittedName>
</protein>
<sequence length="168" mass="19235">MPIVFFYHMYTADVILRYFEAGNYYLVTSSPPSIAMQNNFTMLLVTVPSSVTALIMNIINAFKYNTFKEKKILPVNRIKFYFGFSLIFLVALILVAVHQLIKYYATASGDGNLKGTATVMTHYITALFINITPFFMLFMSKGFRNEFILFYSPLLAKKLKMNSQVIVP</sequence>
<evidence type="ECO:0000313" key="2">
    <source>
        <dbReference type="WBParaSite" id="RSKR_0000980650.1"/>
    </source>
</evidence>